<evidence type="ECO:0000256" key="2">
    <source>
        <dbReference type="ARBA" id="ARBA00022741"/>
    </source>
</evidence>
<keyword evidence="4 5" id="KW-0342">GTP-binding</keyword>
<evidence type="ECO:0000313" key="7">
    <source>
        <dbReference type="Proteomes" id="UP000292362"/>
    </source>
</evidence>
<dbReference type="SUPFAM" id="SSF52540">
    <property type="entry name" value="P-loop containing nucleoside triphosphate hydrolases"/>
    <property type="match status" value="1"/>
</dbReference>
<comment type="caution">
    <text evidence="6">The sequence shown here is derived from an EMBL/GenBank/DDBJ whole genome shotgun (WGS) entry which is preliminary data.</text>
</comment>
<dbReference type="GO" id="GO:0003924">
    <property type="term" value="F:GTPase activity"/>
    <property type="evidence" value="ECO:0007669"/>
    <property type="project" value="TreeGrafter"/>
</dbReference>
<comment type="subcellular location">
    <subcellularLocation>
        <location evidence="5">Cytoplasm</location>
    </subcellularLocation>
    <subcellularLocation>
        <location evidence="5">Nucleus</location>
    </subcellularLocation>
</comment>
<keyword evidence="2 5" id="KW-0547">Nucleotide-binding</keyword>
<comment type="function">
    <text evidence="5">Small GTPase required for proper nuclear import of RNA polymerase II (RNAPII). May act at an RNAP assembly step prior to nuclear import.</text>
</comment>
<dbReference type="Gene3D" id="3.40.50.300">
    <property type="entry name" value="P-loop containing nucleotide triphosphate hydrolases"/>
    <property type="match status" value="1"/>
</dbReference>
<gene>
    <name evidence="6" type="ORF">CWI37_1473p0030</name>
</gene>
<comment type="similarity">
    <text evidence="1 5">Belongs to the GPN-loop GTPase family.</text>
</comment>
<dbReference type="GO" id="GO:0005634">
    <property type="term" value="C:nucleus"/>
    <property type="evidence" value="ECO:0007669"/>
    <property type="project" value="UniProtKB-SubCell"/>
</dbReference>
<keyword evidence="5" id="KW-0963">Cytoplasm</keyword>
<dbReference type="PANTHER" id="PTHR21231:SF8">
    <property type="entry name" value="GPN-LOOP GTPASE 1"/>
    <property type="match status" value="1"/>
</dbReference>
<comment type="subunit">
    <text evidence="5">Binds to RNA polymerase II.</text>
</comment>
<accession>A0A4Q9KW28</accession>
<reference evidence="6 7" key="1">
    <citation type="submission" date="2017-12" db="EMBL/GenBank/DDBJ databases">
        <authorList>
            <person name="Pombert J.-F."/>
            <person name="Haag K.L."/>
            <person name="Ebert D."/>
        </authorList>
    </citation>
    <scope>NUCLEOTIDE SEQUENCE [LARGE SCALE GENOMIC DNA]</scope>
    <source>
        <strain evidence="6">FI-OER-3-3</strain>
    </source>
</reference>
<keyword evidence="3 5" id="KW-0378">Hydrolase</keyword>
<evidence type="ECO:0000256" key="4">
    <source>
        <dbReference type="ARBA" id="ARBA00023134"/>
    </source>
</evidence>
<dbReference type="AlphaFoldDB" id="A0A4Q9KW28"/>
<evidence type="ECO:0000256" key="3">
    <source>
        <dbReference type="ARBA" id="ARBA00022801"/>
    </source>
</evidence>
<organism evidence="6 7">
    <name type="scientific">Hamiltosporidium tvaerminnensis</name>
    <dbReference type="NCBI Taxonomy" id="1176355"/>
    <lineage>
        <taxon>Eukaryota</taxon>
        <taxon>Fungi</taxon>
        <taxon>Fungi incertae sedis</taxon>
        <taxon>Microsporidia</taxon>
        <taxon>Dubosqiidae</taxon>
        <taxon>Hamiltosporidium</taxon>
    </lineage>
</organism>
<evidence type="ECO:0000313" key="6">
    <source>
        <dbReference type="EMBL" id="TBT99086.1"/>
    </source>
</evidence>
<dbReference type="Pfam" id="PF03029">
    <property type="entry name" value="ATP_bind_1"/>
    <property type="match status" value="1"/>
</dbReference>
<sequence length="263" mass="30355">MEDRNTIFIIVGMAGSGKSTFCSTLLEWIHEKYRKEDLDTEEDKDDLVHTINLDPATLSENTYTTDIRDTINYTSVMQKHELGPNGGILTSLNLYLLEFHKIMDKFTEKFIIIDTPGQIEAFTWSSPGMALVSLLKNIGSTDNGEFKPLYDIKLLYIIDAPLSHKHDIFMSNMLYAVSLKCRFDLETICVFNKIDLSEDTENIIEWIRDYEKFRESLPEDEMNTPILSSMCLYFEEFYKNVKCACVSSLDGTGKEDFFRVVFE</sequence>
<dbReference type="InterPro" id="IPR004130">
    <property type="entry name" value="Gpn"/>
</dbReference>
<dbReference type="EC" id="3.6.5.-" evidence="5"/>
<evidence type="ECO:0000256" key="1">
    <source>
        <dbReference type="ARBA" id="ARBA00005290"/>
    </source>
</evidence>
<dbReference type="GO" id="GO:0005737">
    <property type="term" value="C:cytoplasm"/>
    <property type="evidence" value="ECO:0007669"/>
    <property type="project" value="UniProtKB-SubCell"/>
</dbReference>
<dbReference type="EMBL" id="PITJ01001473">
    <property type="protein sequence ID" value="TBT99086.1"/>
    <property type="molecule type" value="Genomic_DNA"/>
</dbReference>
<dbReference type="GO" id="GO:0005525">
    <property type="term" value="F:GTP binding"/>
    <property type="evidence" value="ECO:0007669"/>
    <property type="project" value="UniProtKB-KW"/>
</dbReference>
<dbReference type="InterPro" id="IPR027417">
    <property type="entry name" value="P-loop_NTPase"/>
</dbReference>
<protein>
    <recommendedName>
        <fullName evidence="5">GPN-loop GTPase</fullName>
        <ecNumber evidence="5">3.6.5.-</ecNumber>
    </recommendedName>
</protein>
<proteinExistence type="inferred from homology"/>
<name>A0A4Q9KW28_9MICR</name>
<dbReference type="PANTHER" id="PTHR21231">
    <property type="entry name" value="XPA-BINDING PROTEIN 1-RELATED"/>
    <property type="match status" value="1"/>
</dbReference>
<dbReference type="Proteomes" id="UP000292362">
    <property type="component" value="Unassembled WGS sequence"/>
</dbReference>
<dbReference type="VEuPathDB" id="MicrosporidiaDB:CWI37_1473p0030"/>
<evidence type="ECO:0000256" key="5">
    <source>
        <dbReference type="RuleBase" id="RU365059"/>
    </source>
</evidence>